<dbReference type="InterPro" id="IPR050921">
    <property type="entry name" value="T4SS_GSP_E_ATPase"/>
</dbReference>
<keyword evidence="4" id="KW-1185">Reference proteome</keyword>
<organism evidence="3 4">
    <name type="scientific">Novibacillus thermophilus</name>
    <dbReference type="NCBI Taxonomy" id="1471761"/>
    <lineage>
        <taxon>Bacteria</taxon>
        <taxon>Bacillati</taxon>
        <taxon>Bacillota</taxon>
        <taxon>Bacilli</taxon>
        <taxon>Bacillales</taxon>
        <taxon>Thermoactinomycetaceae</taxon>
        <taxon>Novibacillus</taxon>
    </lineage>
</organism>
<dbReference type="EMBL" id="CP019699">
    <property type="protein sequence ID" value="AQS57009.1"/>
    <property type="molecule type" value="Genomic_DNA"/>
</dbReference>
<dbReference type="InterPro" id="IPR001482">
    <property type="entry name" value="T2SS/T4SS_dom"/>
</dbReference>
<dbReference type="Proteomes" id="UP000188603">
    <property type="component" value="Chromosome"/>
</dbReference>
<dbReference type="GO" id="GO:0016887">
    <property type="term" value="F:ATP hydrolysis activity"/>
    <property type="evidence" value="ECO:0007669"/>
    <property type="project" value="InterPro"/>
</dbReference>
<evidence type="ECO:0000313" key="4">
    <source>
        <dbReference type="Proteomes" id="UP000188603"/>
    </source>
</evidence>
<dbReference type="KEGG" id="ntr:B0W44_15885"/>
<dbReference type="STRING" id="1471761.B0W44_15885"/>
<feature type="domain" description="Bacterial type II secretion system protein E" evidence="2">
    <location>
        <begin position="6"/>
        <end position="70"/>
    </location>
</feature>
<sequence>MTTEKLLYYGTLNQEVVDLLAQLVRGRANILLIGPTSSGKTSLLRWLTQFIDPNLRIGVLESTYELALDQY</sequence>
<gene>
    <name evidence="3" type="ORF">B0W44_15885</name>
</gene>
<dbReference type="SUPFAM" id="SSF52540">
    <property type="entry name" value="P-loop containing nucleoside triphosphate hydrolases"/>
    <property type="match status" value="1"/>
</dbReference>
<dbReference type="PANTHER" id="PTHR30486:SF6">
    <property type="entry name" value="TYPE IV PILUS RETRACTATION ATPASE PILT"/>
    <property type="match status" value="1"/>
</dbReference>
<evidence type="ECO:0000313" key="3">
    <source>
        <dbReference type="EMBL" id="AQS57009.1"/>
    </source>
</evidence>
<evidence type="ECO:0000256" key="1">
    <source>
        <dbReference type="ARBA" id="ARBA00006611"/>
    </source>
</evidence>
<dbReference type="PANTHER" id="PTHR30486">
    <property type="entry name" value="TWITCHING MOTILITY PROTEIN PILT"/>
    <property type="match status" value="1"/>
</dbReference>
<dbReference type="Gene3D" id="3.40.50.300">
    <property type="entry name" value="P-loop containing nucleotide triphosphate hydrolases"/>
    <property type="match status" value="1"/>
</dbReference>
<dbReference type="Pfam" id="PF00437">
    <property type="entry name" value="T2SSE"/>
    <property type="match status" value="1"/>
</dbReference>
<comment type="similarity">
    <text evidence="1">Belongs to the GSP E family.</text>
</comment>
<name>A0A1U9KAB3_9BACL</name>
<protein>
    <recommendedName>
        <fullName evidence="2">Bacterial type II secretion system protein E domain-containing protein</fullName>
    </recommendedName>
</protein>
<evidence type="ECO:0000259" key="2">
    <source>
        <dbReference type="Pfam" id="PF00437"/>
    </source>
</evidence>
<proteinExistence type="inferred from homology"/>
<dbReference type="InterPro" id="IPR027417">
    <property type="entry name" value="P-loop_NTPase"/>
</dbReference>
<dbReference type="AlphaFoldDB" id="A0A1U9KAB3"/>
<reference evidence="3 4" key="1">
    <citation type="journal article" date="2015" name="Int. J. Syst. Evol. Microbiol.">
        <title>Novibacillus thermophilus gen. nov., sp. nov., a Gram-staining-negative and moderately thermophilic member of the family Thermoactinomycetaceae.</title>
        <authorList>
            <person name="Yang G."/>
            <person name="Chen J."/>
            <person name="Zhou S."/>
        </authorList>
    </citation>
    <scope>NUCLEOTIDE SEQUENCE [LARGE SCALE GENOMIC DNA]</scope>
    <source>
        <strain evidence="3 4">SG-1</strain>
    </source>
</reference>
<accession>A0A1U9KAB3</accession>